<feature type="region of interest" description="Disordered" evidence="1">
    <location>
        <begin position="221"/>
        <end position="308"/>
    </location>
</feature>
<gene>
    <name evidence="2" type="ORF">ECPE_LOCUS7653</name>
</gene>
<accession>A0A183AL18</accession>
<keyword evidence="3" id="KW-1185">Reference proteome</keyword>
<reference evidence="2 3" key="2">
    <citation type="submission" date="2018-11" db="EMBL/GenBank/DDBJ databases">
        <authorList>
            <consortium name="Pathogen Informatics"/>
        </authorList>
    </citation>
    <scope>NUCLEOTIDE SEQUENCE [LARGE SCALE GENOMIC DNA]</scope>
    <source>
        <strain evidence="2 3">Egypt</strain>
    </source>
</reference>
<feature type="region of interest" description="Disordered" evidence="1">
    <location>
        <begin position="1"/>
        <end position="22"/>
    </location>
</feature>
<name>A0A183AL18_9TREM</name>
<organism evidence="4">
    <name type="scientific">Echinostoma caproni</name>
    <dbReference type="NCBI Taxonomy" id="27848"/>
    <lineage>
        <taxon>Eukaryota</taxon>
        <taxon>Metazoa</taxon>
        <taxon>Spiralia</taxon>
        <taxon>Lophotrochozoa</taxon>
        <taxon>Platyhelminthes</taxon>
        <taxon>Trematoda</taxon>
        <taxon>Digenea</taxon>
        <taxon>Plagiorchiida</taxon>
        <taxon>Echinostomata</taxon>
        <taxon>Echinostomatoidea</taxon>
        <taxon>Echinostomatidae</taxon>
        <taxon>Echinostoma</taxon>
    </lineage>
</organism>
<dbReference type="AlphaFoldDB" id="A0A183AL18"/>
<feature type="compositionally biased region" description="Polar residues" evidence="1">
    <location>
        <begin position="292"/>
        <end position="304"/>
    </location>
</feature>
<evidence type="ECO:0000313" key="2">
    <source>
        <dbReference type="EMBL" id="VDP81673.1"/>
    </source>
</evidence>
<sequence>MLSVNTSSTEQKEGEKWSANVNQPITSQGHIIALTNHRASDLSQTEPQLASNETTCTRNSDNTIKPIKENNAVNHTQPLSTFVNCSAQLLTLVTENGYFPAGTTLTTVDHIYNVHTFPCSQHTTSDVTKLSLTKNTCNQVDGHPQPISGSSLVSIPVIPPSPYDVASTRVVYPSAASDTNSTCGTRRHFRRRVANYHQNQRHHSHHSQPRPVNLLNRVTKMRPNSDTQNGTIIWKNGTNRNTASLSPPVRCSSGTSDLGPSDSGNPTDVVERRATSVGPPTLHTGNQKDTKSGGSSDPLQSPSGGESLDVLSVDCMVNAWAHVDSGQPNRTLSNPLMHTSQTATASDLPGVTEFSQSVPDKTCAIRSRSHHQLMPCDFNESIELRTSSAMTNKGVFIGPLNHLSASNPTPPCSNTFCASCEWQSPGSNERAFTVLDRWYQRYYTISRNPDQCATKMLRSPISVLAPCKGE</sequence>
<evidence type="ECO:0000256" key="1">
    <source>
        <dbReference type="SAM" id="MobiDB-lite"/>
    </source>
</evidence>
<feature type="compositionally biased region" description="Polar residues" evidence="1">
    <location>
        <begin position="222"/>
        <end position="245"/>
    </location>
</feature>
<dbReference type="Proteomes" id="UP000272942">
    <property type="component" value="Unassembled WGS sequence"/>
</dbReference>
<protein>
    <submittedName>
        <fullName evidence="4">DUF4819 domain-containing protein</fullName>
    </submittedName>
</protein>
<proteinExistence type="predicted"/>
<reference evidence="4" key="1">
    <citation type="submission" date="2016-06" db="UniProtKB">
        <authorList>
            <consortium name="WormBaseParasite"/>
        </authorList>
    </citation>
    <scope>IDENTIFICATION</scope>
</reference>
<feature type="compositionally biased region" description="Polar residues" evidence="1">
    <location>
        <begin position="252"/>
        <end position="266"/>
    </location>
</feature>
<dbReference type="OrthoDB" id="6275531at2759"/>
<evidence type="ECO:0000313" key="3">
    <source>
        <dbReference type="Proteomes" id="UP000272942"/>
    </source>
</evidence>
<dbReference type="WBParaSite" id="ECPE_0000766901-mRNA-1">
    <property type="protein sequence ID" value="ECPE_0000766901-mRNA-1"/>
    <property type="gene ID" value="ECPE_0000766901"/>
</dbReference>
<evidence type="ECO:0000313" key="4">
    <source>
        <dbReference type="WBParaSite" id="ECPE_0000766901-mRNA-1"/>
    </source>
</evidence>
<dbReference type="EMBL" id="UZAN01044891">
    <property type="protein sequence ID" value="VDP81673.1"/>
    <property type="molecule type" value="Genomic_DNA"/>
</dbReference>